<proteinExistence type="predicted"/>
<reference evidence="2 3" key="1">
    <citation type="journal article" date="2012" name="PLoS ONE">
        <title>Genome sequence and transcriptome analysis of the radioresistant bacterium Deinococcus gobiensis: insights into the extreme environmental adaptations.</title>
        <authorList>
            <person name="Yuan M."/>
            <person name="Chen M."/>
            <person name="Zhang W."/>
            <person name="Lu W."/>
            <person name="Wang J."/>
            <person name="Yang M."/>
            <person name="Zhao P."/>
            <person name="Tang R."/>
            <person name="Li X."/>
            <person name="Hao Y."/>
            <person name="Zhou Z."/>
            <person name="Zhan Y."/>
            <person name="Yu H."/>
            <person name="Teng C."/>
            <person name="Yan Y."/>
            <person name="Ping S."/>
            <person name="Wang Y."/>
            <person name="Lin M."/>
        </authorList>
    </citation>
    <scope>NUCLEOTIDE SEQUENCE [LARGE SCALE GENOMIC DNA]</scope>
    <source>
        <strain evidence="3">DSM 21396 / JCM 16679 / CGMCC 1.7299 / I-0</strain>
        <plasmid evidence="2">P2</plasmid>
    </source>
</reference>
<dbReference type="PANTHER" id="PTHR43682">
    <property type="entry name" value="LACTATE UTILIZATION PROTEIN C"/>
    <property type="match status" value="1"/>
</dbReference>
<dbReference type="PATRIC" id="fig|745776.4.peg.3649"/>
<name>H8H238_DEIGI</name>
<dbReference type="Gene3D" id="3.40.50.10420">
    <property type="entry name" value="NagB/RpiA/CoA transferase-like"/>
    <property type="match status" value="1"/>
</dbReference>
<dbReference type="HOGENOM" id="CLU_090664_0_0_0"/>
<dbReference type="Proteomes" id="UP000007575">
    <property type="component" value="Plasmid P2"/>
</dbReference>
<dbReference type="PANTHER" id="PTHR43682:SF1">
    <property type="entry name" value="LACTATE UTILIZATION PROTEIN C"/>
    <property type="match status" value="1"/>
</dbReference>
<evidence type="ECO:0000313" key="3">
    <source>
        <dbReference type="Proteomes" id="UP000007575"/>
    </source>
</evidence>
<feature type="domain" description="LUD" evidence="1">
    <location>
        <begin position="118"/>
        <end position="221"/>
    </location>
</feature>
<dbReference type="Pfam" id="PF02589">
    <property type="entry name" value="LUD_dom"/>
    <property type="match status" value="1"/>
</dbReference>
<evidence type="ECO:0000259" key="1">
    <source>
        <dbReference type="Pfam" id="PF02589"/>
    </source>
</evidence>
<geneLocation type="plasmid" evidence="2 3">
    <name>P2</name>
</geneLocation>
<dbReference type="AlphaFoldDB" id="H8H238"/>
<dbReference type="OrthoDB" id="9794157at2"/>
<dbReference type="SUPFAM" id="SSF100950">
    <property type="entry name" value="NagB/RpiA/CoA transferase-like"/>
    <property type="match status" value="1"/>
</dbReference>
<organism evidence="2 3">
    <name type="scientific">Deinococcus gobiensis (strain DSM 21396 / JCM 16679 / CGMCC 1.7299 / I-0)</name>
    <dbReference type="NCBI Taxonomy" id="745776"/>
    <lineage>
        <taxon>Bacteria</taxon>
        <taxon>Thermotogati</taxon>
        <taxon>Deinococcota</taxon>
        <taxon>Deinococci</taxon>
        <taxon>Deinococcales</taxon>
        <taxon>Deinococcaceae</taxon>
        <taxon>Deinococcus</taxon>
    </lineage>
</organism>
<dbReference type="RefSeq" id="WP_014686679.1">
    <property type="nucleotide sequence ID" value="NC_017791.1"/>
</dbReference>
<evidence type="ECO:0000313" key="2">
    <source>
        <dbReference type="EMBL" id="AFD27585.1"/>
    </source>
</evidence>
<gene>
    <name evidence="2" type="ordered locus">DGo_PB0316</name>
</gene>
<keyword evidence="2" id="KW-0614">Plasmid</keyword>
<sequence>MTTGTLPTPSSTPVSTAQARLEMLTLINRAVAGAERPPLPPYPVSAPQSQAEVLHQFEDRILDYKAALTRVPASGAAQAVAAALGAVRRVVVPSGLPAAWLEGGSAEVVRDGPALTHAELDSIEAVLTGCAVAVSETGTLILDHGPDQGRRALSLIPDLHVCVVREDQLVQTVPQALARVAASVREGRPLTWISGGSATSDIELVRVEGVHGPRRLHVVLVGD</sequence>
<dbReference type="EMBL" id="CP002193">
    <property type="protein sequence ID" value="AFD27585.1"/>
    <property type="molecule type" value="Genomic_DNA"/>
</dbReference>
<dbReference type="InterPro" id="IPR003741">
    <property type="entry name" value="LUD_dom"/>
</dbReference>
<accession>H8H238</accession>
<dbReference type="KEGG" id="dgo:DGo_PB0316"/>
<dbReference type="InterPro" id="IPR024185">
    <property type="entry name" value="FTHF_cligase-like_sf"/>
</dbReference>
<dbReference type="InterPro" id="IPR037171">
    <property type="entry name" value="NagB/RpiA_transferase-like"/>
</dbReference>
<protein>
    <recommendedName>
        <fullName evidence="1">LUD domain-containing protein</fullName>
    </recommendedName>
</protein>
<keyword evidence="3" id="KW-1185">Reference proteome</keyword>